<evidence type="ECO:0000256" key="1">
    <source>
        <dbReference type="SAM" id="Phobius"/>
    </source>
</evidence>
<feature type="chain" id="PRO_5021358547" description="TIGR02186 family protein" evidence="2">
    <location>
        <begin position="18"/>
        <end position="252"/>
    </location>
</feature>
<name>A0A501XIR6_9SPHN</name>
<dbReference type="EMBL" id="VFSU01000026">
    <property type="protein sequence ID" value="TPE60558.1"/>
    <property type="molecule type" value="Genomic_DNA"/>
</dbReference>
<comment type="caution">
    <text evidence="3">The sequence shown here is derived from an EMBL/GenBank/DDBJ whole genome shotgun (WGS) entry which is preliminary data.</text>
</comment>
<keyword evidence="4" id="KW-1185">Reference proteome</keyword>
<evidence type="ECO:0008006" key="5">
    <source>
        <dbReference type="Google" id="ProtNLM"/>
    </source>
</evidence>
<dbReference type="OrthoDB" id="9815212at2"/>
<evidence type="ECO:0000313" key="3">
    <source>
        <dbReference type="EMBL" id="TPE60558.1"/>
    </source>
</evidence>
<gene>
    <name evidence="3" type="ORF">FJQ54_11220</name>
</gene>
<dbReference type="InterPro" id="IPR019088">
    <property type="entry name" value="CHP02186-rel_TM"/>
</dbReference>
<keyword evidence="1" id="KW-0812">Transmembrane</keyword>
<proteinExistence type="predicted"/>
<dbReference type="AlphaFoldDB" id="A0A501XIR6"/>
<dbReference type="Pfam" id="PF09608">
    <property type="entry name" value="Alph_Pro_TM"/>
    <property type="match status" value="1"/>
</dbReference>
<feature type="transmembrane region" description="Helical" evidence="1">
    <location>
        <begin position="228"/>
        <end position="246"/>
    </location>
</feature>
<accession>A0A501XIR6</accession>
<organism evidence="3 4">
    <name type="scientific">Sandaracinobacter neustonicus</name>
    <dbReference type="NCBI Taxonomy" id="1715348"/>
    <lineage>
        <taxon>Bacteria</taxon>
        <taxon>Pseudomonadati</taxon>
        <taxon>Pseudomonadota</taxon>
        <taxon>Alphaproteobacteria</taxon>
        <taxon>Sphingomonadales</taxon>
        <taxon>Sphingosinicellaceae</taxon>
        <taxon>Sandaracinobacter</taxon>
    </lineage>
</organism>
<sequence>MRVLLALLMLLAGAAAAAQQPRLVTDLSQSRIDISYRFAGAELLIFGAIQYPGGVVPEEPPGIAVVLRGPVEPVTVRKKARIAGIWVNTQALRFESAPGFYAVATTKPVTDLLDERNAAIYEIGLNHLQLSPATAAGPETTGRFQQGMVKLRVNEGLFVEQPYGVQVTDRILYRARIPIPSAVPVGNYQAEIYLIDGGRVRARSTSPVIIDKTGFERSIFVFAQDHSFFYGLFAVTLAVAMGLLAGRIGRRG</sequence>
<keyword evidence="1" id="KW-1133">Transmembrane helix</keyword>
<dbReference type="Proteomes" id="UP000319897">
    <property type="component" value="Unassembled WGS sequence"/>
</dbReference>
<keyword evidence="1" id="KW-0472">Membrane</keyword>
<protein>
    <recommendedName>
        <fullName evidence="5">TIGR02186 family protein</fullName>
    </recommendedName>
</protein>
<reference evidence="3 4" key="1">
    <citation type="submission" date="2019-06" db="EMBL/GenBank/DDBJ databases">
        <authorList>
            <person name="Lee I."/>
            <person name="Jang G.I."/>
            <person name="Hwang C.Y."/>
        </authorList>
    </citation>
    <scope>NUCLEOTIDE SEQUENCE [LARGE SCALE GENOMIC DNA]</scope>
    <source>
        <strain evidence="3 4">PAMC 28131</strain>
    </source>
</reference>
<evidence type="ECO:0000256" key="2">
    <source>
        <dbReference type="SAM" id="SignalP"/>
    </source>
</evidence>
<keyword evidence="2" id="KW-0732">Signal</keyword>
<evidence type="ECO:0000313" key="4">
    <source>
        <dbReference type="Proteomes" id="UP000319897"/>
    </source>
</evidence>
<dbReference type="RefSeq" id="WP_140928494.1">
    <property type="nucleotide sequence ID" value="NZ_VFSU01000026.1"/>
</dbReference>
<feature type="signal peptide" evidence="2">
    <location>
        <begin position="1"/>
        <end position="17"/>
    </location>
</feature>